<dbReference type="EMBL" id="KV425574">
    <property type="protein sequence ID" value="KZT25103.1"/>
    <property type="molecule type" value="Genomic_DNA"/>
</dbReference>
<protein>
    <submittedName>
        <fullName evidence="2">Uncharacterized protein</fullName>
    </submittedName>
</protein>
<feature type="region of interest" description="Disordered" evidence="1">
    <location>
        <begin position="38"/>
        <end position="65"/>
    </location>
</feature>
<feature type="compositionally biased region" description="Basic and acidic residues" evidence="1">
    <location>
        <begin position="53"/>
        <end position="65"/>
    </location>
</feature>
<evidence type="ECO:0000313" key="3">
    <source>
        <dbReference type="Proteomes" id="UP000076761"/>
    </source>
</evidence>
<accession>A0A165SG15</accession>
<sequence length="65" mass="7341">MLVGESTSEGPNYNHHNLNTVGPRKLTAHYSHPRHIMSVLSSSQPPLSRRLNLRSEELRPRSPLS</sequence>
<dbReference type="AlphaFoldDB" id="A0A165SG15"/>
<organism evidence="2 3">
    <name type="scientific">Neolentinus lepideus HHB14362 ss-1</name>
    <dbReference type="NCBI Taxonomy" id="1314782"/>
    <lineage>
        <taxon>Eukaryota</taxon>
        <taxon>Fungi</taxon>
        <taxon>Dikarya</taxon>
        <taxon>Basidiomycota</taxon>
        <taxon>Agaricomycotina</taxon>
        <taxon>Agaricomycetes</taxon>
        <taxon>Gloeophyllales</taxon>
        <taxon>Gloeophyllaceae</taxon>
        <taxon>Neolentinus</taxon>
    </lineage>
</organism>
<dbReference type="Proteomes" id="UP000076761">
    <property type="component" value="Unassembled WGS sequence"/>
</dbReference>
<feature type="compositionally biased region" description="Polar residues" evidence="1">
    <location>
        <begin position="1"/>
        <end position="20"/>
    </location>
</feature>
<feature type="compositionally biased region" description="Low complexity" evidence="1">
    <location>
        <begin position="38"/>
        <end position="50"/>
    </location>
</feature>
<evidence type="ECO:0000313" key="2">
    <source>
        <dbReference type="EMBL" id="KZT25103.1"/>
    </source>
</evidence>
<feature type="region of interest" description="Disordered" evidence="1">
    <location>
        <begin position="1"/>
        <end position="21"/>
    </location>
</feature>
<dbReference type="InParanoid" id="A0A165SG15"/>
<proteinExistence type="predicted"/>
<reference evidence="2 3" key="1">
    <citation type="journal article" date="2016" name="Mol. Biol. Evol.">
        <title>Comparative Genomics of Early-Diverging Mushroom-Forming Fungi Provides Insights into the Origins of Lignocellulose Decay Capabilities.</title>
        <authorList>
            <person name="Nagy L.G."/>
            <person name="Riley R."/>
            <person name="Tritt A."/>
            <person name="Adam C."/>
            <person name="Daum C."/>
            <person name="Floudas D."/>
            <person name="Sun H."/>
            <person name="Yadav J.S."/>
            <person name="Pangilinan J."/>
            <person name="Larsson K.H."/>
            <person name="Matsuura K."/>
            <person name="Barry K."/>
            <person name="Labutti K."/>
            <person name="Kuo R."/>
            <person name="Ohm R.A."/>
            <person name="Bhattacharya S.S."/>
            <person name="Shirouzu T."/>
            <person name="Yoshinaga Y."/>
            <person name="Martin F.M."/>
            <person name="Grigoriev I.V."/>
            <person name="Hibbett D.S."/>
        </authorList>
    </citation>
    <scope>NUCLEOTIDE SEQUENCE [LARGE SCALE GENOMIC DNA]</scope>
    <source>
        <strain evidence="2 3">HHB14362 ss-1</strain>
    </source>
</reference>
<evidence type="ECO:0000256" key="1">
    <source>
        <dbReference type="SAM" id="MobiDB-lite"/>
    </source>
</evidence>
<gene>
    <name evidence="2" type="ORF">NEOLEDRAFT_1134340</name>
</gene>
<keyword evidence="3" id="KW-1185">Reference proteome</keyword>
<name>A0A165SG15_9AGAM</name>